<dbReference type="RefSeq" id="WP_189052579.1">
    <property type="nucleotide sequence ID" value="NZ_BMJQ01000038.1"/>
</dbReference>
<protein>
    <recommendedName>
        <fullName evidence="1">DUF2019 domain-containing protein</fullName>
    </recommendedName>
</protein>
<reference evidence="2" key="2">
    <citation type="submission" date="2020-09" db="EMBL/GenBank/DDBJ databases">
        <authorList>
            <person name="Sun Q."/>
            <person name="Zhou Y."/>
        </authorList>
    </citation>
    <scope>NUCLEOTIDE SEQUENCE</scope>
    <source>
        <strain evidence="2">CGMCC 1.15725</strain>
    </source>
</reference>
<evidence type="ECO:0000259" key="1">
    <source>
        <dbReference type="Pfam" id="PF09450"/>
    </source>
</evidence>
<accession>A0A8J2Z1S8</accession>
<organism evidence="2 3">
    <name type="scientific">Aliidongia dinghuensis</name>
    <dbReference type="NCBI Taxonomy" id="1867774"/>
    <lineage>
        <taxon>Bacteria</taxon>
        <taxon>Pseudomonadati</taxon>
        <taxon>Pseudomonadota</taxon>
        <taxon>Alphaproteobacteria</taxon>
        <taxon>Rhodospirillales</taxon>
        <taxon>Dongiaceae</taxon>
        <taxon>Aliidongia</taxon>
    </lineage>
</organism>
<sequence>MARQHLSKLSDDELVDSFESWALTHGKAVVDGDAPAANRTYKKLDAVNKEFKTRGLEARKQLFKLLDHPEFSVRYYTAKSIFALDPVRARAVIEEVRLRAPDSLKLAAGMTLHALDDGIFKPT</sequence>
<keyword evidence="3" id="KW-1185">Reference proteome</keyword>
<dbReference type="InterPro" id="IPR018568">
    <property type="entry name" value="DUF2019"/>
</dbReference>
<proteinExistence type="predicted"/>
<evidence type="ECO:0000313" key="3">
    <source>
        <dbReference type="Proteomes" id="UP000646365"/>
    </source>
</evidence>
<dbReference type="Gene3D" id="1.25.40.70">
    <property type="entry name" value="Phosphatidylinositol 3-kinase, accessory domain (PIK)"/>
    <property type="match status" value="1"/>
</dbReference>
<gene>
    <name evidence="2" type="ORF">GCM10011611_67090</name>
</gene>
<dbReference type="Proteomes" id="UP000646365">
    <property type="component" value="Unassembled WGS sequence"/>
</dbReference>
<dbReference type="InterPro" id="IPR016024">
    <property type="entry name" value="ARM-type_fold"/>
</dbReference>
<name>A0A8J2Z1S8_9PROT</name>
<evidence type="ECO:0000313" key="2">
    <source>
        <dbReference type="EMBL" id="GGF51231.1"/>
    </source>
</evidence>
<dbReference type="AlphaFoldDB" id="A0A8J2Z1S8"/>
<reference evidence="2" key="1">
    <citation type="journal article" date="2014" name="Int. J. Syst. Evol. Microbiol.">
        <title>Complete genome sequence of Corynebacterium casei LMG S-19264T (=DSM 44701T), isolated from a smear-ripened cheese.</title>
        <authorList>
            <consortium name="US DOE Joint Genome Institute (JGI-PGF)"/>
            <person name="Walter F."/>
            <person name="Albersmeier A."/>
            <person name="Kalinowski J."/>
            <person name="Ruckert C."/>
        </authorList>
    </citation>
    <scope>NUCLEOTIDE SEQUENCE</scope>
    <source>
        <strain evidence="2">CGMCC 1.15725</strain>
    </source>
</reference>
<feature type="domain" description="DUF2019" evidence="1">
    <location>
        <begin position="12"/>
        <end position="116"/>
    </location>
</feature>
<dbReference type="Pfam" id="PF09450">
    <property type="entry name" value="DUF2019"/>
    <property type="match status" value="1"/>
</dbReference>
<comment type="caution">
    <text evidence="2">The sequence shown here is derived from an EMBL/GenBank/DDBJ whole genome shotgun (WGS) entry which is preliminary data.</text>
</comment>
<dbReference type="InterPro" id="IPR042236">
    <property type="entry name" value="PI3K_accessory_sf"/>
</dbReference>
<dbReference type="EMBL" id="BMJQ01000038">
    <property type="protein sequence ID" value="GGF51231.1"/>
    <property type="molecule type" value="Genomic_DNA"/>
</dbReference>
<dbReference type="SUPFAM" id="SSF48371">
    <property type="entry name" value="ARM repeat"/>
    <property type="match status" value="1"/>
</dbReference>